<dbReference type="Gene3D" id="3.30.200.20">
    <property type="entry name" value="Phosphorylase Kinase, domain 1"/>
    <property type="match status" value="1"/>
</dbReference>
<evidence type="ECO:0000256" key="21">
    <source>
        <dbReference type="PROSITE-ProRule" id="PRU10141"/>
    </source>
</evidence>
<dbReference type="Pfam" id="PF08263">
    <property type="entry name" value="LRRNT_2"/>
    <property type="match status" value="1"/>
</dbReference>
<dbReference type="Gene3D" id="1.10.510.10">
    <property type="entry name" value="Transferase(Phosphotransferase) domain 1"/>
    <property type="match status" value="1"/>
</dbReference>
<proteinExistence type="inferred from homology"/>
<evidence type="ECO:0000256" key="19">
    <source>
        <dbReference type="ARBA" id="ARBA00047899"/>
    </source>
</evidence>
<dbReference type="InterPro" id="IPR032675">
    <property type="entry name" value="LRR_dom_sf"/>
</dbReference>
<evidence type="ECO:0000256" key="15">
    <source>
        <dbReference type="ARBA" id="ARBA00022840"/>
    </source>
</evidence>
<evidence type="ECO:0000256" key="1">
    <source>
        <dbReference type="ARBA" id="ARBA00004251"/>
    </source>
</evidence>
<dbReference type="FunFam" id="3.80.10.10:FF:000453">
    <property type="entry name" value="Leucine-rich receptor-like protein kinase family protein"/>
    <property type="match status" value="1"/>
</dbReference>
<evidence type="ECO:0000256" key="7">
    <source>
        <dbReference type="ARBA" id="ARBA00022553"/>
    </source>
</evidence>
<dbReference type="PANTHER" id="PTHR48056">
    <property type="entry name" value="LRR RECEPTOR-LIKE SERINE/THREONINE-PROTEIN KINASE-RELATED"/>
    <property type="match status" value="1"/>
</dbReference>
<comment type="catalytic activity">
    <reaction evidence="19">
        <text>L-threonyl-[protein] + ATP = O-phospho-L-threonyl-[protein] + ADP + H(+)</text>
        <dbReference type="Rhea" id="RHEA:46608"/>
        <dbReference type="Rhea" id="RHEA-COMP:11060"/>
        <dbReference type="Rhea" id="RHEA-COMP:11605"/>
        <dbReference type="ChEBI" id="CHEBI:15378"/>
        <dbReference type="ChEBI" id="CHEBI:30013"/>
        <dbReference type="ChEBI" id="CHEBI:30616"/>
        <dbReference type="ChEBI" id="CHEBI:61977"/>
        <dbReference type="ChEBI" id="CHEBI:456216"/>
        <dbReference type="EC" id="2.7.11.1"/>
    </reaction>
</comment>
<dbReference type="PANTHER" id="PTHR48056:SF35">
    <property type="entry name" value="LRR RECEPTOR-LIKE SERINE_THREONINE-PROTEIN KINASE HSL2"/>
    <property type="match status" value="1"/>
</dbReference>
<evidence type="ECO:0000256" key="23">
    <source>
        <dbReference type="SAM" id="SignalP"/>
    </source>
</evidence>
<feature type="binding site" evidence="21">
    <location>
        <position position="701"/>
    </location>
    <ligand>
        <name>ATP</name>
        <dbReference type="ChEBI" id="CHEBI:30616"/>
    </ligand>
</feature>
<dbReference type="GO" id="GO:0009791">
    <property type="term" value="P:post-embryonic development"/>
    <property type="evidence" value="ECO:0007669"/>
    <property type="project" value="UniProtKB-ARBA"/>
</dbReference>
<dbReference type="InterPro" id="IPR050647">
    <property type="entry name" value="Plant_LRR-RLKs"/>
</dbReference>
<evidence type="ECO:0000256" key="3">
    <source>
        <dbReference type="ARBA" id="ARBA00009592"/>
    </source>
</evidence>
<keyword evidence="10 22" id="KW-0812">Transmembrane</keyword>
<reference evidence="25 26" key="1">
    <citation type="submission" date="2024-03" db="EMBL/GenBank/DDBJ databases">
        <authorList>
            <person name="Martinez-Hernandez J."/>
        </authorList>
    </citation>
    <scope>NUCLEOTIDE SEQUENCE [LARGE SCALE GENOMIC DNA]</scope>
</reference>
<keyword evidence="13 21" id="KW-0547">Nucleotide-binding</keyword>
<dbReference type="FunFam" id="1.10.510.10:FF:000417">
    <property type="entry name" value="Leucine-rich repeat receptor-like protein kinase"/>
    <property type="match status" value="1"/>
</dbReference>
<dbReference type="SUPFAM" id="SSF52058">
    <property type="entry name" value="L domain-like"/>
    <property type="match status" value="1"/>
</dbReference>
<dbReference type="SUPFAM" id="SSF52047">
    <property type="entry name" value="RNI-like"/>
    <property type="match status" value="1"/>
</dbReference>
<gene>
    <name evidence="25" type="ORF">LLUT_LOCUS12671</name>
</gene>
<evidence type="ECO:0000313" key="26">
    <source>
        <dbReference type="Proteomes" id="UP001497480"/>
    </source>
</evidence>
<evidence type="ECO:0000313" key="25">
    <source>
        <dbReference type="EMBL" id="CAL0311611.1"/>
    </source>
</evidence>
<dbReference type="InterPro" id="IPR003591">
    <property type="entry name" value="Leu-rich_rpt_typical-subtyp"/>
</dbReference>
<dbReference type="InterPro" id="IPR055414">
    <property type="entry name" value="LRR_R13L4/SHOC2-like"/>
</dbReference>
<evidence type="ECO:0000256" key="2">
    <source>
        <dbReference type="ARBA" id="ARBA00008684"/>
    </source>
</evidence>
<dbReference type="InterPro" id="IPR011009">
    <property type="entry name" value="Kinase-like_dom_sf"/>
</dbReference>
<dbReference type="Gene3D" id="3.80.10.10">
    <property type="entry name" value="Ribonuclease Inhibitor"/>
    <property type="match status" value="4"/>
</dbReference>
<evidence type="ECO:0000256" key="20">
    <source>
        <dbReference type="ARBA" id="ARBA00048679"/>
    </source>
</evidence>
<evidence type="ECO:0000256" key="18">
    <source>
        <dbReference type="ARBA" id="ARBA00023180"/>
    </source>
</evidence>
<dbReference type="PROSITE" id="PS00108">
    <property type="entry name" value="PROTEIN_KINASE_ST"/>
    <property type="match status" value="1"/>
</dbReference>
<dbReference type="GO" id="GO:0006952">
    <property type="term" value="P:defense response"/>
    <property type="evidence" value="ECO:0007669"/>
    <property type="project" value="UniProtKB-ARBA"/>
</dbReference>
<accession>A0AAV1WRA9</accession>
<dbReference type="Pfam" id="PF12799">
    <property type="entry name" value="LRR_4"/>
    <property type="match status" value="1"/>
</dbReference>
<dbReference type="GO" id="GO:0004674">
    <property type="term" value="F:protein serine/threonine kinase activity"/>
    <property type="evidence" value="ECO:0007669"/>
    <property type="project" value="UniProtKB-KW"/>
</dbReference>
<keyword evidence="16 22" id="KW-1133">Transmembrane helix</keyword>
<feature type="transmembrane region" description="Helical" evidence="22">
    <location>
        <begin position="620"/>
        <end position="643"/>
    </location>
</feature>
<dbReference type="EMBL" id="CAXHTB010000009">
    <property type="protein sequence ID" value="CAL0311611.1"/>
    <property type="molecule type" value="Genomic_DNA"/>
</dbReference>
<feature type="signal peptide" evidence="23">
    <location>
        <begin position="1"/>
        <end position="15"/>
    </location>
</feature>
<dbReference type="GO" id="GO:0005886">
    <property type="term" value="C:plasma membrane"/>
    <property type="evidence" value="ECO:0007669"/>
    <property type="project" value="UniProtKB-SubCell"/>
</dbReference>
<evidence type="ECO:0000256" key="8">
    <source>
        <dbReference type="ARBA" id="ARBA00022614"/>
    </source>
</evidence>
<evidence type="ECO:0000256" key="14">
    <source>
        <dbReference type="ARBA" id="ARBA00022777"/>
    </source>
</evidence>
<comment type="subcellular location">
    <subcellularLocation>
        <location evidence="1">Cell membrane</location>
        <topology evidence="1">Single-pass type I membrane protein</topology>
    </subcellularLocation>
</comment>
<sequence>MFLLLCSNPLPLVLSVSHTRDFQILLQVKNTQLDDKNNSLKSWVPNRDHNPCNFTGITCDARNKSVISINLSEVGVYGNFPSGFCHIHTLQNLSLASNFLGNAIYPHSLLLCSNLHLLNLSDNCFVGALPELSPEFDQLRVLDLSSNNFTGDIPGNYGNLPQLEVLILSGNLINGTIPSFLGKLNALTQLELAFNPLKPGPLPSQLGNLSNLEVLYLAKLNLIGDIPDSIGNLVSLKHLDLSQNSLSGKIPNSISGLVKLKQLYLFQNQLSGELPQGLGNLSNLIDLDLSQNCLTGKLPDKIASMHLFSLNLNDNHLEGEIPESLASNPNLQHLKLFNNSFNGKLPQILGKNSDLEDIDVSTNHLSGELPKYLCQRNKLQRLIILDNRFSGTLPDQYGHCYSLGYVRIKNNQLSGHVPPKFWSLPKLGFLEMDKNRFQGSISESISNSKGLSTLTLCSNSFSGQFPTGICKLDQLMKIDISKNMFSGDAPACLTRLKKLQNLRMQENMFTGEIPSNVSSWTELTELNLSHNQFSGSIPPELGDLPQLTYLDLAMNSLTREIPVELMNLTLNQFNVSGNKLYGKVPSGFNHEVYLAGLTGNPGLCSPVIKILPSCSKHRPFSLVAIILLAACAVLLLVSLLWFLKKKSLPKHSFKVTTFQMVGFNEQGIVPFLTSENIIGTGNSGQVYRVDLKAGQTVAVKKLWGGTQGSDMESVFRSETETLGRIRHANIVKLLFSCSADDFRILVYEYLDNGSLGDVLHEQKYGQFLDWSKRFNIAVGAAQGLAYLHHDCVPAIIHRDVKSNNILLDLEFKPRLADFGLAKTLQHEPSEGGCAMSRVSGSYGYIAPEYAYTMKVNEKSDVYSFGVVLMELITGKRPNDPSFGENKDIVKWVTETAITCSEEESDKIEGHHFNLSKIVDPRLNLETSDYDEVGKVLTGALLCTSLLPLKRPSMRRVVELLKDHSDRHQ</sequence>
<keyword evidence="6" id="KW-0723">Serine/threonine-protein kinase</keyword>
<dbReference type="SUPFAM" id="SSF56112">
    <property type="entry name" value="Protein kinase-like (PK-like)"/>
    <property type="match status" value="1"/>
</dbReference>
<dbReference type="InterPro" id="IPR025875">
    <property type="entry name" value="Leu-rich_rpt_4"/>
</dbReference>
<dbReference type="Proteomes" id="UP001497480">
    <property type="component" value="Unassembled WGS sequence"/>
</dbReference>
<evidence type="ECO:0000256" key="22">
    <source>
        <dbReference type="SAM" id="Phobius"/>
    </source>
</evidence>
<feature type="domain" description="Protein kinase" evidence="24">
    <location>
        <begin position="672"/>
        <end position="968"/>
    </location>
</feature>
<dbReference type="PROSITE" id="PS50011">
    <property type="entry name" value="PROTEIN_KINASE_DOM"/>
    <property type="match status" value="1"/>
</dbReference>
<organism evidence="25 26">
    <name type="scientific">Lupinus luteus</name>
    <name type="common">European yellow lupine</name>
    <dbReference type="NCBI Taxonomy" id="3873"/>
    <lineage>
        <taxon>Eukaryota</taxon>
        <taxon>Viridiplantae</taxon>
        <taxon>Streptophyta</taxon>
        <taxon>Embryophyta</taxon>
        <taxon>Tracheophyta</taxon>
        <taxon>Spermatophyta</taxon>
        <taxon>Magnoliopsida</taxon>
        <taxon>eudicotyledons</taxon>
        <taxon>Gunneridae</taxon>
        <taxon>Pentapetalae</taxon>
        <taxon>rosids</taxon>
        <taxon>fabids</taxon>
        <taxon>Fabales</taxon>
        <taxon>Fabaceae</taxon>
        <taxon>Papilionoideae</taxon>
        <taxon>50 kb inversion clade</taxon>
        <taxon>genistoids sensu lato</taxon>
        <taxon>core genistoids</taxon>
        <taxon>Genisteae</taxon>
        <taxon>Lupinus</taxon>
    </lineage>
</organism>
<evidence type="ECO:0000259" key="24">
    <source>
        <dbReference type="PROSITE" id="PS50011"/>
    </source>
</evidence>
<dbReference type="Pfam" id="PF00069">
    <property type="entry name" value="Pkinase"/>
    <property type="match status" value="1"/>
</dbReference>
<dbReference type="PROSITE" id="PS00107">
    <property type="entry name" value="PROTEIN_KINASE_ATP"/>
    <property type="match status" value="1"/>
</dbReference>
<comment type="caution">
    <text evidence="25">The sequence shown here is derived from an EMBL/GenBank/DDBJ whole genome shotgun (WGS) entry which is preliminary data.</text>
</comment>
<keyword evidence="15 21" id="KW-0067">ATP-binding</keyword>
<keyword evidence="11 23" id="KW-0732">Signal</keyword>
<keyword evidence="14" id="KW-0418">Kinase</keyword>
<dbReference type="GO" id="GO:0033612">
    <property type="term" value="F:receptor serine/threonine kinase binding"/>
    <property type="evidence" value="ECO:0007669"/>
    <property type="project" value="TreeGrafter"/>
</dbReference>
<evidence type="ECO:0000256" key="16">
    <source>
        <dbReference type="ARBA" id="ARBA00022989"/>
    </source>
</evidence>
<keyword evidence="5" id="KW-1003">Cell membrane</keyword>
<evidence type="ECO:0000256" key="6">
    <source>
        <dbReference type="ARBA" id="ARBA00022527"/>
    </source>
</evidence>
<evidence type="ECO:0000256" key="12">
    <source>
        <dbReference type="ARBA" id="ARBA00022737"/>
    </source>
</evidence>
<dbReference type="SMART" id="SM00369">
    <property type="entry name" value="LRR_TYP"/>
    <property type="match status" value="5"/>
</dbReference>
<evidence type="ECO:0000256" key="4">
    <source>
        <dbReference type="ARBA" id="ARBA00012513"/>
    </source>
</evidence>
<dbReference type="SMART" id="SM00220">
    <property type="entry name" value="S_TKc"/>
    <property type="match status" value="1"/>
</dbReference>
<keyword evidence="8" id="KW-0433">Leucine-rich repeat</keyword>
<dbReference type="Pfam" id="PF23598">
    <property type="entry name" value="LRR_14"/>
    <property type="match status" value="1"/>
</dbReference>
<dbReference type="InterPro" id="IPR000719">
    <property type="entry name" value="Prot_kinase_dom"/>
</dbReference>
<dbReference type="EC" id="2.7.11.1" evidence="4"/>
<keyword evidence="18" id="KW-0325">Glycoprotein</keyword>
<comment type="similarity">
    <text evidence="2">Belongs to the protein kinase superfamily. Ser/Thr protein kinase family.</text>
</comment>
<dbReference type="GO" id="GO:0005524">
    <property type="term" value="F:ATP binding"/>
    <property type="evidence" value="ECO:0007669"/>
    <property type="project" value="UniProtKB-UniRule"/>
</dbReference>
<keyword evidence="17 22" id="KW-0472">Membrane</keyword>
<dbReference type="GO" id="GO:0051707">
    <property type="term" value="P:response to other organism"/>
    <property type="evidence" value="ECO:0007669"/>
    <property type="project" value="UniProtKB-ARBA"/>
</dbReference>
<dbReference type="InterPro" id="IPR001611">
    <property type="entry name" value="Leu-rich_rpt"/>
</dbReference>
<evidence type="ECO:0000256" key="13">
    <source>
        <dbReference type="ARBA" id="ARBA00022741"/>
    </source>
</evidence>
<dbReference type="InterPro" id="IPR013210">
    <property type="entry name" value="LRR_N_plant-typ"/>
</dbReference>
<keyword evidence="26" id="KW-1185">Reference proteome</keyword>
<dbReference type="InterPro" id="IPR008271">
    <property type="entry name" value="Ser/Thr_kinase_AS"/>
</dbReference>
<dbReference type="Pfam" id="PF00560">
    <property type="entry name" value="LRR_1"/>
    <property type="match status" value="3"/>
</dbReference>
<evidence type="ECO:0000256" key="17">
    <source>
        <dbReference type="ARBA" id="ARBA00023136"/>
    </source>
</evidence>
<comment type="similarity">
    <text evidence="3">Belongs to the RLP family.</text>
</comment>
<keyword evidence="9" id="KW-0808">Transferase</keyword>
<keyword evidence="12" id="KW-0677">Repeat</keyword>
<dbReference type="FunFam" id="3.80.10.10:FF:000275">
    <property type="entry name" value="Leucine-rich repeat receptor-like protein kinase"/>
    <property type="match status" value="1"/>
</dbReference>
<evidence type="ECO:0000256" key="5">
    <source>
        <dbReference type="ARBA" id="ARBA00022475"/>
    </source>
</evidence>
<name>A0AAV1WRA9_LUPLU</name>
<dbReference type="FunFam" id="3.80.10.10:FF:000215">
    <property type="entry name" value="Receptor-like protein kinase HSL1"/>
    <property type="match status" value="1"/>
</dbReference>
<evidence type="ECO:0000256" key="10">
    <source>
        <dbReference type="ARBA" id="ARBA00022692"/>
    </source>
</evidence>
<evidence type="ECO:0000256" key="11">
    <source>
        <dbReference type="ARBA" id="ARBA00022729"/>
    </source>
</evidence>
<evidence type="ECO:0000256" key="9">
    <source>
        <dbReference type="ARBA" id="ARBA00022679"/>
    </source>
</evidence>
<dbReference type="AlphaFoldDB" id="A0AAV1WRA9"/>
<protein>
    <recommendedName>
        <fullName evidence="4">non-specific serine/threonine protein kinase</fullName>
        <ecNumber evidence="4">2.7.11.1</ecNumber>
    </recommendedName>
</protein>
<dbReference type="InterPro" id="IPR017441">
    <property type="entry name" value="Protein_kinase_ATP_BS"/>
</dbReference>
<keyword evidence="7" id="KW-0597">Phosphoprotein</keyword>
<feature type="chain" id="PRO_5043976638" description="non-specific serine/threonine protein kinase" evidence="23">
    <location>
        <begin position="16"/>
        <end position="968"/>
    </location>
</feature>
<comment type="catalytic activity">
    <reaction evidence="20">
        <text>L-seryl-[protein] + ATP = O-phospho-L-seryl-[protein] + ADP + H(+)</text>
        <dbReference type="Rhea" id="RHEA:17989"/>
        <dbReference type="Rhea" id="RHEA-COMP:9863"/>
        <dbReference type="Rhea" id="RHEA-COMP:11604"/>
        <dbReference type="ChEBI" id="CHEBI:15378"/>
        <dbReference type="ChEBI" id="CHEBI:29999"/>
        <dbReference type="ChEBI" id="CHEBI:30616"/>
        <dbReference type="ChEBI" id="CHEBI:83421"/>
        <dbReference type="ChEBI" id="CHEBI:456216"/>
        <dbReference type="EC" id="2.7.11.1"/>
    </reaction>
</comment>